<sequence>MPCPQPRPTKFHLPLRADSFSIEEYRNVHCRFYGGCIDVAVRQDWESFTCAKCPLFQQDKAPGASSYAFTQPANFGQP</sequence>
<reference evidence="1 2" key="1">
    <citation type="submission" date="2020-05" db="EMBL/GenBank/DDBJ databases">
        <authorList>
            <person name="Whitworth D."/>
        </authorList>
    </citation>
    <scope>NUCLEOTIDE SEQUENCE [LARGE SCALE GENOMIC DNA]</scope>
    <source>
        <strain evidence="1 2">AB043B</strain>
    </source>
</reference>
<dbReference type="OrthoDB" id="5382686at2"/>
<gene>
    <name evidence="1" type="ORF">HMI49_41050</name>
</gene>
<dbReference type="EMBL" id="JABFJV010000513">
    <property type="protein sequence ID" value="NOK39572.1"/>
    <property type="molecule type" value="Genomic_DNA"/>
</dbReference>
<dbReference type="Proteomes" id="UP000563426">
    <property type="component" value="Unassembled WGS sequence"/>
</dbReference>
<evidence type="ECO:0000313" key="1">
    <source>
        <dbReference type="EMBL" id="NOK39572.1"/>
    </source>
</evidence>
<organism evidence="1 2">
    <name type="scientific">Corallococcus exercitus</name>
    <dbReference type="NCBI Taxonomy" id="2316736"/>
    <lineage>
        <taxon>Bacteria</taxon>
        <taxon>Pseudomonadati</taxon>
        <taxon>Myxococcota</taxon>
        <taxon>Myxococcia</taxon>
        <taxon>Myxococcales</taxon>
        <taxon>Cystobacterineae</taxon>
        <taxon>Myxococcaceae</taxon>
        <taxon>Corallococcus</taxon>
    </lineage>
</organism>
<dbReference type="RefSeq" id="WP_120530553.1">
    <property type="nucleotide sequence ID" value="NZ_CP102577.1"/>
</dbReference>
<comment type="caution">
    <text evidence="1">The sequence shown here is derived from an EMBL/GenBank/DDBJ whole genome shotgun (WGS) entry which is preliminary data.</text>
</comment>
<proteinExistence type="predicted"/>
<evidence type="ECO:0000313" key="2">
    <source>
        <dbReference type="Proteomes" id="UP000563426"/>
    </source>
</evidence>
<dbReference type="AlphaFoldDB" id="A0A3A8GW71"/>
<name>A0A3A8GW71_9BACT</name>
<protein>
    <submittedName>
        <fullName evidence="1">Uncharacterized protein</fullName>
    </submittedName>
</protein>
<keyword evidence="2" id="KW-1185">Reference proteome</keyword>
<accession>A0A3A8GW71</accession>